<dbReference type="InterPro" id="IPR007055">
    <property type="entry name" value="BON_dom"/>
</dbReference>
<name>A0A7C9NQJ9_9PROT</name>
<comment type="caution">
    <text evidence="3">The sequence shown here is derived from an EMBL/GenBank/DDBJ whole genome shotgun (WGS) entry which is preliminary data.</text>
</comment>
<sequence length="105" mass="10830">MKAIHAIATALFVATTAVAVSGCAVGRNQSTVGQYVDDSAITTQVKAKFAESPDVAATSIKVKTLNGVVQLSGFAKNSTEKSRAATLAASVEHVKRVENDIIVSP</sequence>
<dbReference type="PANTHER" id="PTHR34606">
    <property type="entry name" value="BON DOMAIN-CONTAINING PROTEIN"/>
    <property type="match status" value="1"/>
</dbReference>
<accession>A0A7C9NQJ9</accession>
<dbReference type="Gene3D" id="3.30.1340.30">
    <property type="match status" value="1"/>
</dbReference>
<dbReference type="Proteomes" id="UP000483432">
    <property type="component" value="Unassembled WGS sequence"/>
</dbReference>
<dbReference type="PROSITE" id="PS51257">
    <property type="entry name" value="PROKAR_LIPOPROTEIN"/>
    <property type="match status" value="1"/>
</dbReference>
<dbReference type="PANTHER" id="PTHR34606:SF16">
    <property type="entry name" value="BON DOMAIN-CONTAINING PROTEIN"/>
    <property type="match status" value="1"/>
</dbReference>
<protein>
    <submittedName>
        <fullName evidence="3">BON domain-containing protein</fullName>
    </submittedName>
</protein>
<evidence type="ECO:0000313" key="4">
    <source>
        <dbReference type="Proteomes" id="UP000483432"/>
    </source>
</evidence>
<feature type="signal peptide" evidence="1">
    <location>
        <begin position="1"/>
        <end position="19"/>
    </location>
</feature>
<feature type="chain" id="PRO_5028800735" evidence="1">
    <location>
        <begin position="20"/>
        <end position="105"/>
    </location>
</feature>
<feature type="domain" description="BON" evidence="2">
    <location>
        <begin position="37"/>
        <end position="105"/>
    </location>
</feature>
<evidence type="ECO:0000259" key="2">
    <source>
        <dbReference type="PROSITE" id="PS50914"/>
    </source>
</evidence>
<dbReference type="Pfam" id="PF04972">
    <property type="entry name" value="BON"/>
    <property type="match status" value="1"/>
</dbReference>
<dbReference type="InterPro" id="IPR051686">
    <property type="entry name" value="Lipoprotein_DolP"/>
</dbReference>
<dbReference type="InterPro" id="IPR014004">
    <property type="entry name" value="Transpt-assoc_nodulatn_dom_bac"/>
</dbReference>
<evidence type="ECO:0000313" key="3">
    <source>
        <dbReference type="EMBL" id="NDP47562.1"/>
    </source>
</evidence>
<dbReference type="EMBL" id="JAAFGW010000039">
    <property type="protein sequence ID" value="NDP47562.1"/>
    <property type="molecule type" value="Genomic_DNA"/>
</dbReference>
<keyword evidence="1" id="KW-0732">Signal</keyword>
<evidence type="ECO:0000256" key="1">
    <source>
        <dbReference type="SAM" id="SignalP"/>
    </source>
</evidence>
<gene>
    <name evidence="3" type="ORF">GZ085_04060</name>
</gene>
<dbReference type="SMART" id="SM00749">
    <property type="entry name" value="BON"/>
    <property type="match status" value="1"/>
</dbReference>
<dbReference type="AlphaFoldDB" id="A0A7C9NQJ9"/>
<proteinExistence type="predicted"/>
<reference evidence="3 4" key="1">
    <citation type="submission" date="2019-09" db="EMBL/GenBank/DDBJ databases">
        <title>H2 Metabolism Revealed by Metagenomic Analysis in Subglacial Sediment of East Antarctica.</title>
        <authorList>
            <person name="Yang Z."/>
            <person name="Zhang Y."/>
            <person name="Lv Y."/>
            <person name="Yan W."/>
            <person name="Xiao X."/>
            <person name="Sun B."/>
            <person name="Ma H."/>
        </authorList>
    </citation>
    <scope>NUCLEOTIDE SEQUENCE [LARGE SCALE GENOMIC DNA]</scope>
    <source>
        <strain evidence="3">Bin2_2</strain>
    </source>
</reference>
<dbReference type="PROSITE" id="PS50914">
    <property type="entry name" value="BON"/>
    <property type="match status" value="1"/>
</dbReference>
<organism evidence="3 4">
    <name type="scientific">Sulfuriferula multivorans</name>
    <dbReference type="NCBI Taxonomy" id="1559896"/>
    <lineage>
        <taxon>Bacteria</taxon>
        <taxon>Pseudomonadati</taxon>
        <taxon>Pseudomonadota</taxon>
        <taxon>Betaproteobacteria</taxon>
        <taxon>Nitrosomonadales</taxon>
        <taxon>Sulfuricellaceae</taxon>
        <taxon>Sulfuriferula</taxon>
    </lineage>
</organism>